<dbReference type="GO" id="GO:0004042">
    <property type="term" value="F:L-glutamate N-acetyltransferase activity"/>
    <property type="evidence" value="ECO:0007669"/>
    <property type="project" value="InterPro"/>
</dbReference>
<dbReference type="RefSeq" id="WP_089275463.1">
    <property type="nucleotide sequence ID" value="NZ_FZOC01000009.1"/>
</dbReference>
<dbReference type="GO" id="GO:0005737">
    <property type="term" value="C:cytoplasm"/>
    <property type="evidence" value="ECO:0007669"/>
    <property type="project" value="InterPro"/>
</dbReference>
<dbReference type="PROSITE" id="PS51186">
    <property type="entry name" value="GNAT"/>
    <property type="match status" value="1"/>
</dbReference>
<protein>
    <submittedName>
        <fullName evidence="4">N-acetylglutamate synthase</fullName>
    </submittedName>
</protein>
<dbReference type="InterPro" id="IPR000182">
    <property type="entry name" value="GNAT_dom"/>
</dbReference>
<dbReference type="SUPFAM" id="SSF55729">
    <property type="entry name" value="Acyl-CoA N-acyltransferases (Nat)"/>
    <property type="match status" value="1"/>
</dbReference>
<evidence type="ECO:0000259" key="3">
    <source>
        <dbReference type="PROSITE" id="PS51186"/>
    </source>
</evidence>
<dbReference type="Pfam" id="PF00583">
    <property type="entry name" value="Acetyltransf_1"/>
    <property type="match status" value="1"/>
</dbReference>
<evidence type="ECO:0000313" key="5">
    <source>
        <dbReference type="Proteomes" id="UP000198324"/>
    </source>
</evidence>
<keyword evidence="2" id="KW-0012">Acyltransferase</keyword>
<dbReference type="AlphaFoldDB" id="A0A239CTB4"/>
<accession>A0A239CTB4</accession>
<dbReference type="PANTHER" id="PTHR30602:SF12">
    <property type="entry name" value="AMINO-ACID ACETYLTRANSFERASE NAGS1, CHLOROPLASTIC-RELATED"/>
    <property type="match status" value="1"/>
</dbReference>
<organism evidence="4 5">
    <name type="scientific">Humidesulfovibrio mexicanus</name>
    <dbReference type="NCBI Taxonomy" id="147047"/>
    <lineage>
        <taxon>Bacteria</taxon>
        <taxon>Pseudomonadati</taxon>
        <taxon>Thermodesulfobacteriota</taxon>
        <taxon>Desulfovibrionia</taxon>
        <taxon>Desulfovibrionales</taxon>
        <taxon>Desulfovibrionaceae</taxon>
        <taxon>Humidesulfovibrio</taxon>
    </lineage>
</organism>
<name>A0A239CTB4_9BACT</name>
<dbReference type="EMBL" id="FZOC01000009">
    <property type="protein sequence ID" value="SNS23486.1"/>
    <property type="molecule type" value="Genomic_DNA"/>
</dbReference>
<dbReference type="Gene3D" id="3.40.630.30">
    <property type="match status" value="1"/>
</dbReference>
<sequence>MRLRKARITDVKGVHKLIMNTSADDGLVLPRSYNQLYSHLRDFFVIVDESREDEALGCCALSICWENLAEVRSLVVAREARGQGLGRKLVEACLSDAVTLGIYRVFALTNTPDFFRHMGFVEVSKDTLPQKVWSDCLNCPRFPDCDEIALHIEL</sequence>
<dbReference type="OrthoDB" id="9793138at2"/>
<dbReference type="NCBIfam" id="NF005840">
    <property type="entry name" value="PRK07757.1"/>
    <property type="match status" value="1"/>
</dbReference>
<keyword evidence="5" id="KW-1185">Reference proteome</keyword>
<evidence type="ECO:0000256" key="2">
    <source>
        <dbReference type="ARBA" id="ARBA00023315"/>
    </source>
</evidence>
<dbReference type="PANTHER" id="PTHR30602">
    <property type="entry name" value="AMINO-ACID ACETYLTRANSFERASE"/>
    <property type="match status" value="1"/>
</dbReference>
<dbReference type="CDD" id="cd04301">
    <property type="entry name" value="NAT_SF"/>
    <property type="match status" value="1"/>
</dbReference>
<feature type="domain" description="N-acetyltransferase" evidence="3">
    <location>
        <begin position="1"/>
        <end position="154"/>
    </location>
</feature>
<evidence type="ECO:0000256" key="1">
    <source>
        <dbReference type="ARBA" id="ARBA00022679"/>
    </source>
</evidence>
<dbReference type="InterPro" id="IPR016181">
    <property type="entry name" value="Acyl_CoA_acyltransferase"/>
</dbReference>
<proteinExistence type="predicted"/>
<gene>
    <name evidence="4" type="ORF">SAMN04488503_3280</name>
</gene>
<reference evidence="4 5" key="1">
    <citation type="submission" date="2017-06" db="EMBL/GenBank/DDBJ databases">
        <authorList>
            <person name="Kim H.J."/>
            <person name="Triplett B.A."/>
        </authorList>
    </citation>
    <scope>NUCLEOTIDE SEQUENCE [LARGE SCALE GENOMIC DNA]</scope>
    <source>
        <strain evidence="4 5">DSM 13116</strain>
    </source>
</reference>
<evidence type="ECO:0000313" key="4">
    <source>
        <dbReference type="EMBL" id="SNS23486.1"/>
    </source>
</evidence>
<dbReference type="Proteomes" id="UP000198324">
    <property type="component" value="Unassembled WGS sequence"/>
</dbReference>
<dbReference type="GO" id="GO:0006526">
    <property type="term" value="P:L-arginine biosynthetic process"/>
    <property type="evidence" value="ECO:0007669"/>
    <property type="project" value="InterPro"/>
</dbReference>
<dbReference type="InterPro" id="IPR010167">
    <property type="entry name" value="NH2A_AcTrfase"/>
</dbReference>
<keyword evidence="1" id="KW-0808">Transferase</keyword>